<name>A0A3P6DJ76_BRAOL</name>
<protein>
    <submittedName>
        <fullName evidence="1">Uncharacterized protein</fullName>
    </submittedName>
</protein>
<accession>A0A3P6DJ76</accession>
<proteinExistence type="predicted"/>
<reference evidence="1" key="1">
    <citation type="submission" date="2018-11" db="EMBL/GenBank/DDBJ databases">
        <authorList>
            <consortium name="Genoscope - CEA"/>
            <person name="William W."/>
        </authorList>
    </citation>
    <scope>NUCLEOTIDE SEQUENCE</scope>
</reference>
<gene>
    <name evidence="1" type="ORF">BOLC9T56706H</name>
</gene>
<evidence type="ECO:0000313" key="1">
    <source>
        <dbReference type="EMBL" id="VDD31383.1"/>
    </source>
</evidence>
<sequence length="141" mass="17226">MFSLDHYEWRMPRMHYGRRNIREYARRRHRDMEGNWVLPMFTDPEEQYMEFPFRYPHEQTVRRKVLMPHFPRMAMEERILQGHARFQLATEEGPLRKRGLSVWSTDPECSGEPISRWIHRGIHQPSQAVQAKECKDMVRMV</sequence>
<dbReference type="AlphaFoldDB" id="A0A3P6DJ76"/>
<dbReference type="EMBL" id="LR031875">
    <property type="protein sequence ID" value="VDD31383.1"/>
    <property type="molecule type" value="Genomic_DNA"/>
</dbReference>
<organism evidence="1">
    <name type="scientific">Brassica oleracea</name>
    <name type="common">Wild cabbage</name>
    <dbReference type="NCBI Taxonomy" id="3712"/>
    <lineage>
        <taxon>Eukaryota</taxon>
        <taxon>Viridiplantae</taxon>
        <taxon>Streptophyta</taxon>
        <taxon>Embryophyta</taxon>
        <taxon>Tracheophyta</taxon>
        <taxon>Spermatophyta</taxon>
        <taxon>Magnoliopsida</taxon>
        <taxon>eudicotyledons</taxon>
        <taxon>Gunneridae</taxon>
        <taxon>Pentapetalae</taxon>
        <taxon>rosids</taxon>
        <taxon>malvids</taxon>
        <taxon>Brassicales</taxon>
        <taxon>Brassicaceae</taxon>
        <taxon>Brassiceae</taxon>
        <taxon>Brassica</taxon>
    </lineage>
</organism>